<feature type="region of interest" description="Disordered" evidence="1">
    <location>
        <begin position="66"/>
        <end position="96"/>
    </location>
</feature>
<dbReference type="Proteomes" id="UP001160148">
    <property type="component" value="Unassembled WGS sequence"/>
</dbReference>
<dbReference type="EMBL" id="CARXXK010001017">
    <property type="protein sequence ID" value="CAI6372058.1"/>
    <property type="molecule type" value="Genomic_DNA"/>
</dbReference>
<dbReference type="AlphaFoldDB" id="A0AAV0XV59"/>
<comment type="caution">
    <text evidence="2">The sequence shown here is derived from an EMBL/GenBank/DDBJ whole genome shotgun (WGS) entry which is preliminary data.</text>
</comment>
<protein>
    <submittedName>
        <fullName evidence="2">Uncharacterized protein</fullName>
    </submittedName>
</protein>
<gene>
    <name evidence="2" type="ORF">MEUPH1_LOCUS25987</name>
</gene>
<organism evidence="2 3">
    <name type="scientific">Macrosiphum euphorbiae</name>
    <name type="common">potato aphid</name>
    <dbReference type="NCBI Taxonomy" id="13131"/>
    <lineage>
        <taxon>Eukaryota</taxon>
        <taxon>Metazoa</taxon>
        <taxon>Ecdysozoa</taxon>
        <taxon>Arthropoda</taxon>
        <taxon>Hexapoda</taxon>
        <taxon>Insecta</taxon>
        <taxon>Pterygota</taxon>
        <taxon>Neoptera</taxon>
        <taxon>Paraneoptera</taxon>
        <taxon>Hemiptera</taxon>
        <taxon>Sternorrhyncha</taxon>
        <taxon>Aphidomorpha</taxon>
        <taxon>Aphidoidea</taxon>
        <taxon>Aphididae</taxon>
        <taxon>Macrosiphini</taxon>
        <taxon>Macrosiphum</taxon>
    </lineage>
</organism>
<accession>A0AAV0XV59</accession>
<reference evidence="2 3" key="1">
    <citation type="submission" date="2023-01" db="EMBL/GenBank/DDBJ databases">
        <authorList>
            <person name="Whitehead M."/>
        </authorList>
    </citation>
    <scope>NUCLEOTIDE SEQUENCE [LARGE SCALE GENOMIC DNA]</scope>
</reference>
<evidence type="ECO:0000256" key="1">
    <source>
        <dbReference type="SAM" id="MobiDB-lite"/>
    </source>
</evidence>
<evidence type="ECO:0000313" key="2">
    <source>
        <dbReference type="EMBL" id="CAI6372058.1"/>
    </source>
</evidence>
<proteinExistence type="predicted"/>
<keyword evidence="3" id="KW-1185">Reference proteome</keyword>
<evidence type="ECO:0000313" key="3">
    <source>
        <dbReference type="Proteomes" id="UP001160148"/>
    </source>
</evidence>
<sequence>MRCRYVYVGPVYCTEDINKVIGGKNPFMNCPSLNWGTIFSDPDISPPPFRRRTFRHHRFAAGHFATTVSPPDISPPPFRRHRFDATDSPPDQNFEF</sequence>
<name>A0AAV0XV59_9HEMI</name>